<evidence type="ECO:0000256" key="4">
    <source>
        <dbReference type="ARBA" id="ARBA00022692"/>
    </source>
</evidence>
<feature type="transmembrane region" description="Helical" evidence="7">
    <location>
        <begin position="119"/>
        <end position="140"/>
    </location>
</feature>
<comment type="caution">
    <text evidence="8">The sequence shown here is derived from an EMBL/GenBank/DDBJ whole genome shotgun (WGS) entry which is preliminary data.</text>
</comment>
<dbReference type="Pfam" id="PF01914">
    <property type="entry name" value="MarC"/>
    <property type="match status" value="1"/>
</dbReference>
<evidence type="ECO:0000256" key="3">
    <source>
        <dbReference type="ARBA" id="ARBA00022475"/>
    </source>
</evidence>
<evidence type="ECO:0000256" key="7">
    <source>
        <dbReference type="SAM" id="Phobius"/>
    </source>
</evidence>
<comment type="subcellular location">
    <subcellularLocation>
        <location evidence="1">Cell membrane</location>
        <topology evidence="1">Multi-pass membrane protein</topology>
    </subcellularLocation>
</comment>
<dbReference type="PANTHER" id="PTHR33508">
    <property type="entry name" value="UPF0056 MEMBRANE PROTEIN YHCE"/>
    <property type="match status" value="1"/>
</dbReference>
<keyword evidence="4 7" id="KW-0812">Transmembrane</keyword>
<evidence type="ECO:0000256" key="2">
    <source>
        <dbReference type="ARBA" id="ARBA00009784"/>
    </source>
</evidence>
<keyword evidence="3" id="KW-1003">Cell membrane</keyword>
<evidence type="ECO:0000256" key="6">
    <source>
        <dbReference type="ARBA" id="ARBA00023136"/>
    </source>
</evidence>
<evidence type="ECO:0000256" key="5">
    <source>
        <dbReference type="ARBA" id="ARBA00022989"/>
    </source>
</evidence>
<evidence type="ECO:0000313" key="8">
    <source>
        <dbReference type="EMBL" id="EQD62047.1"/>
    </source>
</evidence>
<dbReference type="InterPro" id="IPR002771">
    <property type="entry name" value="Multi_antbiot-R_MarC"/>
</dbReference>
<proteinExistence type="inferred from homology"/>
<organism evidence="8">
    <name type="scientific">mine drainage metagenome</name>
    <dbReference type="NCBI Taxonomy" id="410659"/>
    <lineage>
        <taxon>unclassified sequences</taxon>
        <taxon>metagenomes</taxon>
        <taxon>ecological metagenomes</taxon>
    </lineage>
</organism>
<protein>
    <submittedName>
        <fullName evidence="8">Multiple antibiotic resistance (MarC)-related protein</fullName>
    </submittedName>
</protein>
<dbReference type="EMBL" id="AUZY01004728">
    <property type="protein sequence ID" value="EQD62047.1"/>
    <property type="molecule type" value="Genomic_DNA"/>
</dbReference>
<reference evidence="8" key="2">
    <citation type="journal article" date="2014" name="ISME J.">
        <title>Microbial stratification in low pH oxic and suboxic macroscopic growths along an acid mine drainage.</title>
        <authorList>
            <person name="Mendez-Garcia C."/>
            <person name="Mesa V."/>
            <person name="Sprenger R.R."/>
            <person name="Richter M."/>
            <person name="Diez M.S."/>
            <person name="Solano J."/>
            <person name="Bargiela R."/>
            <person name="Golyshina O.V."/>
            <person name="Manteca A."/>
            <person name="Ramos J.L."/>
            <person name="Gallego J.R."/>
            <person name="Llorente I."/>
            <person name="Martins Dos Santos V.A."/>
            <person name="Jensen O.N."/>
            <person name="Pelaez A.I."/>
            <person name="Sanchez J."/>
            <person name="Ferrer M."/>
        </authorList>
    </citation>
    <scope>NUCLEOTIDE SEQUENCE</scope>
</reference>
<accession>T1AX57</accession>
<feature type="transmembrane region" description="Helical" evidence="7">
    <location>
        <begin position="152"/>
        <end position="173"/>
    </location>
</feature>
<evidence type="ECO:0000256" key="1">
    <source>
        <dbReference type="ARBA" id="ARBA00004651"/>
    </source>
</evidence>
<dbReference type="PANTHER" id="PTHR33508:SF1">
    <property type="entry name" value="UPF0056 MEMBRANE PROTEIN YHCE"/>
    <property type="match status" value="1"/>
</dbReference>
<keyword evidence="5 7" id="KW-1133">Transmembrane helix</keyword>
<dbReference type="GO" id="GO:0005886">
    <property type="term" value="C:plasma membrane"/>
    <property type="evidence" value="ECO:0007669"/>
    <property type="project" value="UniProtKB-SubCell"/>
</dbReference>
<reference evidence="8" key="1">
    <citation type="submission" date="2013-08" db="EMBL/GenBank/DDBJ databases">
        <authorList>
            <person name="Mendez C."/>
            <person name="Richter M."/>
            <person name="Ferrer M."/>
            <person name="Sanchez J."/>
        </authorList>
    </citation>
    <scope>NUCLEOTIDE SEQUENCE</scope>
</reference>
<comment type="similarity">
    <text evidence="2">Belongs to the UPF0056 (MarC) family.</text>
</comment>
<name>T1AX57_9ZZZZ</name>
<dbReference type="AlphaFoldDB" id="T1AX57"/>
<keyword evidence="6 7" id="KW-0472">Membrane</keyword>
<feature type="transmembrane region" description="Helical" evidence="7">
    <location>
        <begin position="12"/>
        <end position="34"/>
    </location>
</feature>
<gene>
    <name evidence="8" type="ORF">B1B_07436</name>
</gene>
<feature type="transmembrane region" description="Helical" evidence="7">
    <location>
        <begin position="46"/>
        <end position="65"/>
    </location>
</feature>
<feature type="transmembrane region" description="Helical" evidence="7">
    <location>
        <begin position="194"/>
        <end position="218"/>
    </location>
</feature>
<sequence>MGHLAHNLATLPLAFAALLPVINPVGTALIILGMVGEAPAPVFKSLALRVTIMMMVFIVVTEVLGQTILRFFGISLPVVQVGGGLTLAAMGWKMLSSGGKEAAPTPGVSDEEAVLERAFYPYTFPLTVGPGTIVVVLTLSAQATRPGWPATLLAHLGILLGAALLAALVYVCYRYAPKLGRMLPRSAFNGVQQLISFILLCIGAQIAWGGVSTLLASLPTHP</sequence>